<organism evidence="2 3">
    <name type="scientific">Paenibacillus allorhizoplanae</name>
    <dbReference type="NCBI Taxonomy" id="2905648"/>
    <lineage>
        <taxon>Bacteria</taxon>
        <taxon>Bacillati</taxon>
        <taxon>Bacillota</taxon>
        <taxon>Bacilli</taxon>
        <taxon>Bacillales</taxon>
        <taxon>Paenibacillaceae</taxon>
        <taxon>Paenibacillus</taxon>
    </lineage>
</organism>
<name>A0ABM9BZ96_9BACL</name>
<keyword evidence="1" id="KW-0812">Transmembrane</keyword>
<sequence length="521" mass="58786">MFNRYKMGTSLLLLVNLLIFLCFPQITSATQVEATPVLVVYDSLANGTPFEGNVDAVQRILASLNAQVTITSYDKYEAGMLAKFNKVINISNLEDVSHSPEIFNRDMKGFFGDYMHIGYQLPPYVQQEMGIVVQKQATDTLKISIGQFTQGSIIASNISYTTKFNGTSYGTIFSENGKASYPYGVIHGKNAYIPYMLKGNLSELAASFVLKDWLHVTSTGQNFVLLNEIYPFSDLDLLNEVADRLYSAGIPFIASVQPVFSNFQFPAMQRYLETLKHIQSRNGSIVVNAPVVASTISPDIAGLKAQLSSFLDALAEYEIVPLGIGSELYWTYDQHYSEYGLSIFDSGILYDNRNIRYHTQRNNSSVFHSAMYTIKGKDLNKYINSNKSLNPLPMNTAFVYPFPINRQEMEATLATLLTSWTIFADYKNEEHSVRTDKNELTSHRGHLQINGQAIALNNTIAEIDSDHTYVQEVKKSFTTLFSVQNNIFIVLIVTTLLIFMVFLIIGYRLYKRKFTHQERSL</sequence>
<keyword evidence="1" id="KW-1133">Transmembrane helix</keyword>
<gene>
    <name evidence="2" type="ORF">PAECIP111891_00981</name>
</gene>
<keyword evidence="3" id="KW-1185">Reference proteome</keyword>
<evidence type="ECO:0000313" key="2">
    <source>
        <dbReference type="EMBL" id="CAH1196869.1"/>
    </source>
</evidence>
<reference evidence="2" key="1">
    <citation type="submission" date="2022-01" db="EMBL/GenBank/DDBJ databases">
        <authorList>
            <person name="Criscuolo A."/>
        </authorList>
    </citation>
    <scope>NUCLEOTIDE SEQUENCE</scope>
    <source>
        <strain evidence="2">CIP111891</strain>
    </source>
</reference>
<dbReference type="EMBL" id="CAKMMW010000002">
    <property type="protein sequence ID" value="CAH1196869.1"/>
    <property type="molecule type" value="Genomic_DNA"/>
</dbReference>
<protein>
    <recommendedName>
        <fullName evidence="4">DUF2334 domain-containing protein</fullName>
    </recommendedName>
</protein>
<proteinExistence type="predicted"/>
<evidence type="ECO:0008006" key="4">
    <source>
        <dbReference type="Google" id="ProtNLM"/>
    </source>
</evidence>
<evidence type="ECO:0000256" key="1">
    <source>
        <dbReference type="SAM" id="Phobius"/>
    </source>
</evidence>
<accession>A0ABM9BZ96</accession>
<evidence type="ECO:0000313" key="3">
    <source>
        <dbReference type="Proteomes" id="UP000838821"/>
    </source>
</evidence>
<keyword evidence="1" id="KW-0472">Membrane</keyword>
<feature type="transmembrane region" description="Helical" evidence="1">
    <location>
        <begin position="487"/>
        <end position="510"/>
    </location>
</feature>
<dbReference type="RefSeq" id="WP_236285137.1">
    <property type="nucleotide sequence ID" value="NZ_CAKMMW010000002.1"/>
</dbReference>
<dbReference type="Proteomes" id="UP000838821">
    <property type="component" value="Unassembled WGS sequence"/>
</dbReference>
<comment type="caution">
    <text evidence="2">The sequence shown here is derived from an EMBL/GenBank/DDBJ whole genome shotgun (WGS) entry which is preliminary data.</text>
</comment>